<evidence type="ECO:0000313" key="1">
    <source>
        <dbReference type="EMBL" id="CAD5230465.1"/>
    </source>
</evidence>
<keyword evidence="2" id="KW-1185">Reference proteome</keyword>
<reference evidence="1" key="1">
    <citation type="submission" date="2020-09" db="EMBL/GenBank/DDBJ databases">
        <authorList>
            <person name="Kikuchi T."/>
        </authorList>
    </citation>
    <scope>NUCLEOTIDE SEQUENCE</scope>
    <source>
        <strain evidence="1">SH1</strain>
    </source>
</reference>
<dbReference type="Proteomes" id="UP000783686">
    <property type="component" value="Unassembled WGS sequence"/>
</dbReference>
<evidence type="ECO:0000313" key="2">
    <source>
        <dbReference type="Proteomes" id="UP000614601"/>
    </source>
</evidence>
<protein>
    <submittedName>
        <fullName evidence="1">Uncharacterized protein</fullName>
    </submittedName>
</protein>
<accession>A0A811LLG1</accession>
<comment type="caution">
    <text evidence="1">The sequence shown here is derived from an EMBL/GenBank/DDBJ whole genome shotgun (WGS) entry which is preliminary data.</text>
</comment>
<dbReference type="AlphaFoldDB" id="A0A811LLG1"/>
<proteinExistence type="predicted"/>
<organism evidence="1 2">
    <name type="scientific">Bursaphelenchus okinawaensis</name>
    <dbReference type="NCBI Taxonomy" id="465554"/>
    <lineage>
        <taxon>Eukaryota</taxon>
        <taxon>Metazoa</taxon>
        <taxon>Ecdysozoa</taxon>
        <taxon>Nematoda</taxon>
        <taxon>Chromadorea</taxon>
        <taxon>Rhabditida</taxon>
        <taxon>Tylenchina</taxon>
        <taxon>Tylenchomorpha</taxon>
        <taxon>Aphelenchoidea</taxon>
        <taxon>Aphelenchoididae</taxon>
        <taxon>Bursaphelenchus</taxon>
    </lineage>
</organism>
<dbReference type="EMBL" id="CAJFCW020000006">
    <property type="protein sequence ID" value="CAG9127768.1"/>
    <property type="molecule type" value="Genomic_DNA"/>
</dbReference>
<dbReference type="Proteomes" id="UP000614601">
    <property type="component" value="Unassembled WGS sequence"/>
</dbReference>
<gene>
    <name evidence="1" type="ORF">BOKJ2_LOCUS14149</name>
</gene>
<sequence>MVYVLENNEPIINHELFTHTRTVFDTFGRMLNWNQGRLKVNIFFQVFYKGAVDEKLARKMTEYIGYECCYNGEVGLDVSMSNVDLELTVSPQ</sequence>
<dbReference type="EMBL" id="CAJFDH010000006">
    <property type="protein sequence ID" value="CAD5230465.1"/>
    <property type="molecule type" value="Genomic_DNA"/>
</dbReference>
<name>A0A811LLG1_9BILA</name>